<evidence type="ECO:0000313" key="11">
    <source>
        <dbReference type="EMBL" id="TCL39489.1"/>
    </source>
</evidence>
<keyword evidence="7 9" id="KW-0067">ATP-binding</keyword>
<dbReference type="AlphaFoldDB" id="A0A4R1Q2N5"/>
<dbReference type="PROSITE" id="PS01076">
    <property type="entry name" value="ACETATE_KINASE_2"/>
    <property type="match status" value="1"/>
</dbReference>
<dbReference type="InterPro" id="IPR011245">
    <property type="entry name" value="Butyrate_kin"/>
</dbReference>
<dbReference type="PRINTS" id="PR00471">
    <property type="entry name" value="ACETATEKNASE"/>
</dbReference>
<dbReference type="Pfam" id="PF00871">
    <property type="entry name" value="Acetate_kinase"/>
    <property type="match status" value="1"/>
</dbReference>
<evidence type="ECO:0000256" key="2">
    <source>
        <dbReference type="ARBA" id="ARBA00008748"/>
    </source>
</evidence>
<proteinExistence type="inferred from homology"/>
<evidence type="ECO:0000256" key="3">
    <source>
        <dbReference type="ARBA" id="ARBA00022490"/>
    </source>
</evidence>
<dbReference type="NCBIfam" id="NF002834">
    <property type="entry name" value="PRK03011.1-5"/>
    <property type="match status" value="1"/>
</dbReference>
<dbReference type="GO" id="GO:0005737">
    <property type="term" value="C:cytoplasm"/>
    <property type="evidence" value="ECO:0007669"/>
    <property type="project" value="UniProtKB-SubCell"/>
</dbReference>
<name>A0A4R1Q2N5_9FIRM</name>
<dbReference type="GO" id="GO:0047761">
    <property type="term" value="F:butyrate kinase activity"/>
    <property type="evidence" value="ECO:0007669"/>
    <property type="project" value="UniProtKB-UniRule"/>
</dbReference>
<evidence type="ECO:0000256" key="1">
    <source>
        <dbReference type="ARBA" id="ARBA00004496"/>
    </source>
</evidence>
<dbReference type="InterPro" id="IPR000890">
    <property type="entry name" value="Aliphatic_acid_kin_short-chain"/>
</dbReference>
<keyword evidence="12" id="KW-1185">Reference proteome</keyword>
<evidence type="ECO:0000256" key="9">
    <source>
        <dbReference type="HAMAP-Rule" id="MF_00542"/>
    </source>
</evidence>
<comment type="similarity">
    <text evidence="2 9 10">Belongs to the acetokinase family.</text>
</comment>
<keyword evidence="3 9" id="KW-0963">Cytoplasm</keyword>
<dbReference type="GO" id="GO:0005524">
    <property type="term" value="F:ATP binding"/>
    <property type="evidence" value="ECO:0007669"/>
    <property type="project" value="UniProtKB-KW"/>
</dbReference>
<dbReference type="Gene3D" id="3.30.420.40">
    <property type="match status" value="2"/>
</dbReference>
<gene>
    <name evidence="9" type="primary">buk</name>
    <name evidence="11" type="ORF">EV210_102407</name>
</gene>
<evidence type="ECO:0000313" key="12">
    <source>
        <dbReference type="Proteomes" id="UP000295063"/>
    </source>
</evidence>
<reference evidence="11 12" key="1">
    <citation type="submission" date="2019-03" db="EMBL/GenBank/DDBJ databases">
        <title>Genomic Encyclopedia of Type Strains, Phase IV (KMG-IV): sequencing the most valuable type-strain genomes for metagenomic binning, comparative biology and taxonomic classification.</title>
        <authorList>
            <person name="Goeker M."/>
        </authorList>
    </citation>
    <scope>NUCLEOTIDE SEQUENCE [LARGE SCALE GENOMIC DNA]</scope>
    <source>
        <strain evidence="11 12">DSM 15969</strain>
    </source>
</reference>
<dbReference type="EC" id="2.7.2.7" evidence="9"/>
<evidence type="ECO:0000256" key="7">
    <source>
        <dbReference type="ARBA" id="ARBA00022840"/>
    </source>
</evidence>
<dbReference type="Proteomes" id="UP000295063">
    <property type="component" value="Unassembled WGS sequence"/>
</dbReference>
<dbReference type="GO" id="GO:0008776">
    <property type="term" value="F:acetate kinase activity"/>
    <property type="evidence" value="ECO:0007669"/>
    <property type="project" value="TreeGrafter"/>
</dbReference>
<dbReference type="PANTHER" id="PTHR21060">
    <property type="entry name" value="ACETATE KINASE"/>
    <property type="match status" value="1"/>
</dbReference>
<keyword evidence="6 9" id="KW-0418">Kinase</keyword>
<dbReference type="NCBIfam" id="TIGR02707">
    <property type="entry name" value="butyr_kinase"/>
    <property type="match status" value="1"/>
</dbReference>
<dbReference type="PANTHER" id="PTHR21060:SF3">
    <property type="entry name" value="BUTYRATE KINASE 2-RELATED"/>
    <property type="match status" value="1"/>
</dbReference>
<keyword evidence="4 9" id="KW-0808">Transferase</keyword>
<dbReference type="OrthoDB" id="9771859at2"/>
<evidence type="ECO:0000256" key="4">
    <source>
        <dbReference type="ARBA" id="ARBA00022679"/>
    </source>
</evidence>
<dbReference type="CDD" id="cd24011">
    <property type="entry name" value="ASKHA_NBD_BK"/>
    <property type="match status" value="1"/>
</dbReference>
<organism evidence="11 12">
    <name type="scientific">Anaerospora hongkongensis</name>
    <dbReference type="NCBI Taxonomy" id="244830"/>
    <lineage>
        <taxon>Bacteria</taxon>
        <taxon>Bacillati</taxon>
        <taxon>Bacillota</taxon>
        <taxon>Negativicutes</taxon>
        <taxon>Selenomonadales</taxon>
        <taxon>Sporomusaceae</taxon>
        <taxon>Anaerospora</taxon>
    </lineage>
</organism>
<dbReference type="SUPFAM" id="SSF53067">
    <property type="entry name" value="Actin-like ATPase domain"/>
    <property type="match status" value="2"/>
</dbReference>
<comment type="subcellular location">
    <subcellularLocation>
        <location evidence="1 9">Cytoplasm</location>
    </subcellularLocation>
</comment>
<evidence type="ECO:0000256" key="5">
    <source>
        <dbReference type="ARBA" id="ARBA00022741"/>
    </source>
</evidence>
<evidence type="ECO:0000256" key="10">
    <source>
        <dbReference type="RuleBase" id="RU003835"/>
    </source>
</evidence>
<dbReference type="PIRSF" id="PIRSF036458">
    <property type="entry name" value="Butyrate_kin"/>
    <property type="match status" value="1"/>
</dbReference>
<accession>A0A4R1Q2N5</accession>
<protein>
    <recommendedName>
        <fullName evidence="9">Probable butyrate kinase</fullName>
        <shortName evidence="9">BK</shortName>
        <ecNumber evidence="9">2.7.2.7</ecNumber>
    </recommendedName>
    <alternativeName>
        <fullName evidence="9">Branched-chain carboxylic acid kinase</fullName>
    </alternativeName>
</protein>
<evidence type="ECO:0000256" key="6">
    <source>
        <dbReference type="ARBA" id="ARBA00022777"/>
    </source>
</evidence>
<sequence>MKETFRVLAINPGSTSTKVAVYDNENLLFEQVVRYSNEELAPFDSVIAQYEFRKNGILQMLADKDIALESLDAVVGRGGLLKPISGGTYAVNTAMLEALRLAERGEHASNLGGVIAKEIGDKLNIPSYIVDPVVVDELADVARVSGIPGCDRGSIFHALNQKAVARKIAKELGKSYETTNLIVAHMGGGITVGAHQSGRVVDVNDGLYGEGPFSPERSGTVPTGHMFDLCFSRQHTLSEVKKIIAGKGGLVAYLGTNDGREVVKRIEAGDTKAKLIYEAMAYQIAKEIAANAAVLSGNVDAIVLTGGLAYDQMLVKWITERVRFIAEVKVVPGEHEMIALTEGALRVLRGEESAKEY</sequence>
<dbReference type="PROSITE" id="PS01075">
    <property type="entry name" value="ACETATE_KINASE_1"/>
    <property type="match status" value="1"/>
</dbReference>
<evidence type="ECO:0000256" key="8">
    <source>
        <dbReference type="ARBA" id="ARBA00048596"/>
    </source>
</evidence>
<comment type="caution">
    <text evidence="11">The sequence shown here is derived from an EMBL/GenBank/DDBJ whole genome shotgun (WGS) entry which is preliminary data.</text>
</comment>
<dbReference type="GO" id="GO:0006083">
    <property type="term" value="P:acetate metabolic process"/>
    <property type="evidence" value="ECO:0007669"/>
    <property type="project" value="TreeGrafter"/>
</dbReference>
<dbReference type="EMBL" id="SLUI01000002">
    <property type="protein sequence ID" value="TCL39489.1"/>
    <property type="molecule type" value="Genomic_DNA"/>
</dbReference>
<dbReference type="InterPro" id="IPR023865">
    <property type="entry name" value="Aliphatic_acid_kinase_CS"/>
</dbReference>
<dbReference type="InterPro" id="IPR043129">
    <property type="entry name" value="ATPase_NBD"/>
</dbReference>
<keyword evidence="5 9" id="KW-0547">Nucleotide-binding</keyword>
<comment type="catalytic activity">
    <reaction evidence="8 9">
        <text>butanoate + ATP = butanoyl phosphate + ADP</text>
        <dbReference type="Rhea" id="RHEA:13585"/>
        <dbReference type="ChEBI" id="CHEBI:17968"/>
        <dbReference type="ChEBI" id="CHEBI:30616"/>
        <dbReference type="ChEBI" id="CHEBI:58079"/>
        <dbReference type="ChEBI" id="CHEBI:456216"/>
        <dbReference type="EC" id="2.7.2.7"/>
    </reaction>
</comment>
<dbReference type="HAMAP" id="MF_00542">
    <property type="entry name" value="Butyrate_kinase"/>
    <property type="match status" value="1"/>
</dbReference>